<name>A0A8J3US87_9ACTN</name>
<evidence type="ECO:0000313" key="3">
    <source>
        <dbReference type="Proteomes" id="UP000644610"/>
    </source>
</evidence>
<dbReference type="Proteomes" id="UP000644610">
    <property type="component" value="Unassembled WGS sequence"/>
</dbReference>
<proteinExistence type="predicted"/>
<keyword evidence="3" id="KW-1185">Reference proteome</keyword>
<evidence type="ECO:0000256" key="1">
    <source>
        <dbReference type="SAM" id="MobiDB-lite"/>
    </source>
</evidence>
<sequence>MDIAPRPIRETRRLPSMACCIKNSFLVETVEGRCIRGSGEGRRPRHPGADLDLADTQPTSGSPHPDRHCEKGYSQGPLPGAGRAYP</sequence>
<dbReference type="AlphaFoldDB" id="A0A8J3US87"/>
<gene>
    <name evidence="2" type="ORF">Psi02_60850</name>
</gene>
<dbReference type="EMBL" id="BOOQ01000044">
    <property type="protein sequence ID" value="GII49661.1"/>
    <property type="molecule type" value="Genomic_DNA"/>
</dbReference>
<reference evidence="2" key="1">
    <citation type="submission" date="2021-01" db="EMBL/GenBank/DDBJ databases">
        <title>Whole genome shotgun sequence of Planotetraspora silvatica NBRC 100141.</title>
        <authorList>
            <person name="Komaki H."/>
            <person name="Tamura T."/>
        </authorList>
    </citation>
    <scope>NUCLEOTIDE SEQUENCE</scope>
    <source>
        <strain evidence="2">NBRC 100141</strain>
    </source>
</reference>
<protein>
    <submittedName>
        <fullName evidence="2">Uncharacterized protein</fullName>
    </submittedName>
</protein>
<comment type="caution">
    <text evidence="2">The sequence shown here is derived from an EMBL/GenBank/DDBJ whole genome shotgun (WGS) entry which is preliminary data.</text>
</comment>
<organism evidence="2 3">
    <name type="scientific">Planotetraspora silvatica</name>
    <dbReference type="NCBI Taxonomy" id="234614"/>
    <lineage>
        <taxon>Bacteria</taxon>
        <taxon>Bacillati</taxon>
        <taxon>Actinomycetota</taxon>
        <taxon>Actinomycetes</taxon>
        <taxon>Streptosporangiales</taxon>
        <taxon>Streptosporangiaceae</taxon>
        <taxon>Planotetraspora</taxon>
    </lineage>
</organism>
<evidence type="ECO:0000313" key="2">
    <source>
        <dbReference type="EMBL" id="GII49661.1"/>
    </source>
</evidence>
<feature type="region of interest" description="Disordered" evidence="1">
    <location>
        <begin position="36"/>
        <end position="86"/>
    </location>
</feature>
<accession>A0A8J3US87</accession>